<dbReference type="Pfam" id="PF02660">
    <property type="entry name" value="G3P_acyltransf"/>
    <property type="match status" value="1"/>
</dbReference>
<feature type="transmembrane region" description="Helical" evidence="10">
    <location>
        <begin position="129"/>
        <end position="148"/>
    </location>
</feature>
<organism evidence="11 12">
    <name type="scientific">Candidatus Kapaibacterium thiocyanatum</name>
    <dbReference type="NCBI Taxonomy" id="1895771"/>
    <lineage>
        <taxon>Bacteria</taxon>
        <taxon>Pseudomonadati</taxon>
        <taxon>Candidatus Kapaibacteriota</taxon>
        <taxon>Candidatus Kapaibacteriia</taxon>
        <taxon>Candidatus Kapaibacteriales</taxon>
        <taxon>Candidatus Kapaibacteriaceae</taxon>
        <taxon>Candidatus Kapaibacterium</taxon>
    </lineage>
</organism>
<comment type="catalytic activity">
    <reaction evidence="10">
        <text>an acyl phosphate + sn-glycerol 3-phosphate = a 1-acyl-sn-glycero-3-phosphate + phosphate</text>
        <dbReference type="Rhea" id="RHEA:34075"/>
        <dbReference type="ChEBI" id="CHEBI:43474"/>
        <dbReference type="ChEBI" id="CHEBI:57597"/>
        <dbReference type="ChEBI" id="CHEBI:57970"/>
        <dbReference type="ChEBI" id="CHEBI:59918"/>
        <dbReference type="EC" id="2.3.1.275"/>
    </reaction>
</comment>
<dbReference type="PANTHER" id="PTHR30309">
    <property type="entry name" value="INNER MEMBRANE PROTEIN YGIH"/>
    <property type="match status" value="1"/>
</dbReference>
<gene>
    <name evidence="10" type="primary">plsY</name>
    <name evidence="11" type="ORF">BGO89_11780</name>
</gene>
<accession>A0A1M3KXR7</accession>
<evidence type="ECO:0000256" key="10">
    <source>
        <dbReference type="HAMAP-Rule" id="MF_01043"/>
    </source>
</evidence>
<feature type="transmembrane region" description="Helical" evidence="10">
    <location>
        <begin position="6"/>
        <end position="26"/>
    </location>
</feature>
<comment type="similarity">
    <text evidence="10">Belongs to the PlsY family.</text>
</comment>
<evidence type="ECO:0000256" key="4">
    <source>
        <dbReference type="ARBA" id="ARBA00022692"/>
    </source>
</evidence>
<keyword evidence="8 10" id="KW-0594">Phospholipid biosynthesis</keyword>
<evidence type="ECO:0000313" key="12">
    <source>
        <dbReference type="Proteomes" id="UP000184233"/>
    </source>
</evidence>
<dbReference type="HAMAP" id="MF_01043">
    <property type="entry name" value="PlsY"/>
    <property type="match status" value="1"/>
</dbReference>
<evidence type="ECO:0000313" key="11">
    <source>
        <dbReference type="EMBL" id="OJX57175.1"/>
    </source>
</evidence>
<keyword evidence="9 10" id="KW-1208">Phospholipid metabolism</keyword>
<dbReference type="InterPro" id="IPR003811">
    <property type="entry name" value="G3P_acylTferase_PlsY"/>
</dbReference>
<comment type="subcellular location">
    <subcellularLocation>
        <location evidence="10">Cell membrane</location>
        <topology evidence="10">Multi-pass membrane protein</topology>
    </subcellularLocation>
</comment>
<evidence type="ECO:0000256" key="7">
    <source>
        <dbReference type="ARBA" id="ARBA00023136"/>
    </source>
</evidence>
<keyword evidence="1 10" id="KW-1003">Cell membrane</keyword>
<dbReference type="GO" id="GO:0008654">
    <property type="term" value="P:phospholipid biosynthetic process"/>
    <property type="evidence" value="ECO:0007669"/>
    <property type="project" value="UniProtKB-UniRule"/>
</dbReference>
<evidence type="ECO:0000256" key="6">
    <source>
        <dbReference type="ARBA" id="ARBA00023098"/>
    </source>
</evidence>
<evidence type="ECO:0000256" key="8">
    <source>
        <dbReference type="ARBA" id="ARBA00023209"/>
    </source>
</evidence>
<dbReference type="Proteomes" id="UP000184233">
    <property type="component" value="Unassembled WGS sequence"/>
</dbReference>
<dbReference type="SMART" id="SM01207">
    <property type="entry name" value="G3P_acyltransf"/>
    <property type="match status" value="1"/>
</dbReference>
<keyword evidence="6 10" id="KW-0443">Lipid metabolism</keyword>
<keyword evidence="3 10" id="KW-0808">Transferase</keyword>
<evidence type="ECO:0000256" key="5">
    <source>
        <dbReference type="ARBA" id="ARBA00022989"/>
    </source>
</evidence>
<dbReference type="PANTHER" id="PTHR30309:SF0">
    <property type="entry name" value="GLYCEROL-3-PHOSPHATE ACYLTRANSFERASE-RELATED"/>
    <property type="match status" value="1"/>
</dbReference>
<keyword evidence="7 10" id="KW-0472">Membrane</keyword>
<dbReference type="AlphaFoldDB" id="A0A1M3KXR7"/>
<sequence>MDPLLRLILIIAQSYLIGSIPTALIISKKVFGFDIRQKGSGNMGSTNAFRVLGWKWGVVVQVADILKGLVAVLLVALFFDTQMPFQNRTPFEDATVVKLIAGFSAVVGHIWSVFAGFRGGKGINTSVGLLIAVAPIEVSIAAGIFLFALFASGYVSLGSIIAAMSVPGTMAIRHNIFGVEIEGYHVLVHFCIVLSLLVIYAHRTNIKRLLAGTENRFSRMQIFKKKS</sequence>
<feature type="transmembrane region" description="Helical" evidence="10">
    <location>
        <begin position="58"/>
        <end position="79"/>
    </location>
</feature>
<keyword evidence="5 10" id="KW-1133">Transmembrane helix</keyword>
<dbReference type="EC" id="2.3.1.275" evidence="10"/>
<keyword evidence="11" id="KW-0012">Acyltransferase</keyword>
<keyword evidence="2 10" id="KW-0444">Lipid biosynthesis</keyword>
<evidence type="ECO:0000256" key="9">
    <source>
        <dbReference type="ARBA" id="ARBA00023264"/>
    </source>
</evidence>
<dbReference type="NCBIfam" id="TIGR00023">
    <property type="entry name" value="glycerol-3-phosphate 1-O-acyltransferase PlsY"/>
    <property type="match status" value="1"/>
</dbReference>
<comment type="function">
    <text evidence="10">Catalyzes the transfer of an acyl group from acyl-phosphate (acyl-PO(4)) to glycerol-3-phosphate (G3P) to form lysophosphatidic acid (LPA). This enzyme utilizes acyl-phosphate as fatty acyl donor, but not acyl-CoA or acyl-ACP.</text>
</comment>
<protein>
    <recommendedName>
        <fullName evidence="10">Glycerol-3-phosphate acyltransferase</fullName>
    </recommendedName>
    <alternativeName>
        <fullName evidence="10">Acyl-PO4 G3P acyltransferase</fullName>
    </alternativeName>
    <alternativeName>
        <fullName evidence="10">Acyl-phosphate--glycerol-3-phosphate acyltransferase</fullName>
    </alternativeName>
    <alternativeName>
        <fullName evidence="10">G3P acyltransferase</fullName>
        <shortName evidence="10">GPAT</shortName>
        <ecNumber evidence="10">2.3.1.275</ecNumber>
    </alternativeName>
    <alternativeName>
        <fullName evidence="10">Lysophosphatidic acid synthase</fullName>
        <shortName evidence="10">LPA synthase</shortName>
    </alternativeName>
</protein>
<comment type="caution">
    <text evidence="11">The sequence shown here is derived from an EMBL/GenBank/DDBJ whole genome shotgun (WGS) entry which is preliminary data.</text>
</comment>
<dbReference type="GO" id="GO:0043772">
    <property type="term" value="F:acyl-phosphate glycerol-3-phosphate acyltransferase activity"/>
    <property type="evidence" value="ECO:0007669"/>
    <property type="project" value="UniProtKB-UniRule"/>
</dbReference>
<feature type="transmembrane region" description="Helical" evidence="10">
    <location>
        <begin position="99"/>
        <end position="117"/>
    </location>
</feature>
<keyword evidence="4 10" id="KW-0812">Transmembrane</keyword>
<dbReference type="UniPathway" id="UPA00085"/>
<proteinExistence type="inferred from homology"/>
<feature type="transmembrane region" description="Helical" evidence="10">
    <location>
        <begin position="184"/>
        <end position="202"/>
    </location>
</feature>
<evidence type="ECO:0000256" key="3">
    <source>
        <dbReference type="ARBA" id="ARBA00022679"/>
    </source>
</evidence>
<dbReference type="STRING" id="1895771.BGO89_11780"/>
<comment type="pathway">
    <text evidence="10">Lipid metabolism; phospholipid metabolism.</text>
</comment>
<evidence type="ECO:0000256" key="1">
    <source>
        <dbReference type="ARBA" id="ARBA00022475"/>
    </source>
</evidence>
<comment type="subunit">
    <text evidence="10">Probably interacts with PlsX.</text>
</comment>
<reference evidence="11 12" key="1">
    <citation type="submission" date="2016-09" db="EMBL/GenBank/DDBJ databases">
        <title>Genome-resolved meta-omics ties microbial dynamics to process performance in biotechnology for thiocyanate degradation.</title>
        <authorList>
            <person name="Kantor R.S."/>
            <person name="Huddy R.J."/>
            <person name="Iyer R."/>
            <person name="Thomas B.C."/>
            <person name="Brown C.T."/>
            <person name="Anantharaman K."/>
            <person name="Tringe S."/>
            <person name="Hettich R.L."/>
            <person name="Harrison S.T."/>
            <person name="Banfield J.F."/>
        </authorList>
    </citation>
    <scope>NUCLEOTIDE SEQUENCE [LARGE SCALE GENOMIC DNA]</scope>
    <source>
        <strain evidence="11">59-99</strain>
    </source>
</reference>
<evidence type="ECO:0000256" key="2">
    <source>
        <dbReference type="ARBA" id="ARBA00022516"/>
    </source>
</evidence>
<dbReference type="EMBL" id="MKVH01000024">
    <property type="protein sequence ID" value="OJX57175.1"/>
    <property type="molecule type" value="Genomic_DNA"/>
</dbReference>
<dbReference type="GO" id="GO:0005886">
    <property type="term" value="C:plasma membrane"/>
    <property type="evidence" value="ECO:0007669"/>
    <property type="project" value="UniProtKB-SubCell"/>
</dbReference>
<name>A0A1M3KXR7_9BACT</name>